<dbReference type="RefSeq" id="WP_042211010.1">
    <property type="nucleotide sequence ID" value="NZ_CP009285.1"/>
</dbReference>
<accession>A0A089MJF6</accession>
<gene>
    <name evidence="1" type="ORF">PBOR_06975</name>
</gene>
<evidence type="ECO:0000313" key="2">
    <source>
        <dbReference type="Proteomes" id="UP000029518"/>
    </source>
</evidence>
<dbReference type="AlphaFoldDB" id="A0A089MJF6"/>
<sequence length="122" mass="13940">MDDWEYQELFEAVNRNYSTYLEKKLNNQHALARTSYDFETVRNEGKVENIIVSAALGEIISSHQSVFIGNLNSIEELLGEFNPDELLGLISGEDLADLTTRIKNVLISLKEMPIDYNSRVEK</sequence>
<dbReference type="OrthoDB" id="2468458at2"/>
<dbReference type="KEGG" id="pbd:PBOR_06975"/>
<reference evidence="1" key="1">
    <citation type="submission" date="2014-08" db="EMBL/GenBank/DDBJ databases">
        <title>Comparative genomics of the Paenibacillus odorifer group.</title>
        <authorList>
            <person name="den Bakker H.C."/>
            <person name="Tsai Y.-C.Y.-C."/>
            <person name="Martin N."/>
            <person name="Korlach J."/>
            <person name="Wiedmann M."/>
        </authorList>
    </citation>
    <scope>NUCLEOTIDE SEQUENCE [LARGE SCALE GENOMIC DNA]</scope>
    <source>
        <strain evidence="1">DSM 13188</strain>
    </source>
</reference>
<dbReference type="HOGENOM" id="CLU_2068318_0_0_9"/>
<dbReference type="InterPro" id="IPR025678">
    <property type="entry name" value="Imm3"/>
</dbReference>
<proteinExistence type="predicted"/>
<protein>
    <submittedName>
        <fullName evidence="1">Uncharacterized protein</fullName>
    </submittedName>
</protein>
<evidence type="ECO:0000313" key="1">
    <source>
        <dbReference type="EMBL" id="AIQ56709.1"/>
    </source>
</evidence>
<organism evidence="1 2">
    <name type="scientific">Paenibacillus borealis</name>
    <dbReference type="NCBI Taxonomy" id="160799"/>
    <lineage>
        <taxon>Bacteria</taxon>
        <taxon>Bacillati</taxon>
        <taxon>Bacillota</taxon>
        <taxon>Bacilli</taxon>
        <taxon>Bacillales</taxon>
        <taxon>Paenibacillaceae</taxon>
        <taxon>Paenibacillus</taxon>
    </lineage>
</organism>
<dbReference type="Proteomes" id="UP000029518">
    <property type="component" value="Chromosome"/>
</dbReference>
<dbReference type="Pfam" id="PF14425">
    <property type="entry name" value="Imm3"/>
    <property type="match status" value="1"/>
</dbReference>
<name>A0A089MJF6_PAEBO</name>
<keyword evidence="2" id="KW-1185">Reference proteome</keyword>
<dbReference type="EMBL" id="CP009285">
    <property type="protein sequence ID" value="AIQ56709.1"/>
    <property type="molecule type" value="Genomic_DNA"/>
</dbReference>